<evidence type="ECO:0000256" key="2">
    <source>
        <dbReference type="ARBA" id="ARBA00009450"/>
    </source>
</evidence>
<keyword evidence="3" id="KW-0813">Transport</keyword>
<dbReference type="GO" id="GO:0046930">
    <property type="term" value="C:pore complex"/>
    <property type="evidence" value="ECO:0007669"/>
    <property type="project" value="UniProtKB-KW"/>
</dbReference>
<organism evidence="18 19">
    <name type="scientific">Candidatus Parabacteroides intestinipullorum</name>
    <dbReference type="NCBI Taxonomy" id="2838723"/>
    <lineage>
        <taxon>Bacteria</taxon>
        <taxon>Pseudomonadati</taxon>
        <taxon>Bacteroidota</taxon>
        <taxon>Bacteroidia</taxon>
        <taxon>Bacteroidales</taxon>
        <taxon>Tannerellaceae</taxon>
        <taxon>Parabacteroides</taxon>
    </lineage>
</organism>
<dbReference type="Pfam" id="PF22461">
    <property type="entry name" value="SLBB_2"/>
    <property type="match status" value="1"/>
</dbReference>
<dbReference type="AlphaFoldDB" id="A0A9D1XAX2"/>
<dbReference type="GO" id="GO:0006811">
    <property type="term" value="P:monoatomic ion transport"/>
    <property type="evidence" value="ECO:0007669"/>
    <property type="project" value="UniProtKB-KW"/>
</dbReference>
<keyword evidence="11 15" id="KW-0472">Membrane</keyword>
<evidence type="ECO:0000256" key="7">
    <source>
        <dbReference type="ARBA" id="ARBA00022729"/>
    </source>
</evidence>
<dbReference type="InterPro" id="IPR054765">
    <property type="entry name" value="SLBB_dom"/>
</dbReference>
<evidence type="ECO:0000256" key="5">
    <source>
        <dbReference type="ARBA" id="ARBA00022597"/>
    </source>
</evidence>
<protein>
    <submittedName>
        <fullName evidence="18">Polysaccharide biosynthesis/export family protein</fullName>
    </submittedName>
</protein>
<keyword evidence="12" id="KW-0564">Palmitate</keyword>
<keyword evidence="4" id="KW-1134">Transmembrane beta strand</keyword>
<comment type="similarity">
    <text evidence="2">Belongs to the BexD/CtrA/VexA family.</text>
</comment>
<evidence type="ECO:0000256" key="13">
    <source>
        <dbReference type="ARBA" id="ARBA00023237"/>
    </source>
</evidence>
<sequence length="255" mass="28055">MGSCGVPKDVTYFQGIDSLTPEQVEMMNQTYTTRIVPDDLLTITVTAWDPTVVTPFNPPVYAYAAQGETSTVSSTQLQTYLVDKEGNINFPVLGKVHVAGLTKLEMSNMLQEKISHYVSDALVNVQIVNYKVTLVGEVSKPGAISVKNDRISILDAIGQAGDLTINANRTNVLVIRDNNGEKEFARMDLTKPDIFTSPFYYLRQNDVVYVEPNKAKKRNSRYSQAQSYNVTIISTVLTAVSVISTVAMSIVTATK</sequence>
<name>A0A9D1XAX2_9BACT</name>
<reference evidence="18" key="2">
    <citation type="submission" date="2021-04" db="EMBL/GenBank/DDBJ databases">
        <authorList>
            <person name="Gilroy R."/>
        </authorList>
    </citation>
    <scope>NUCLEOTIDE SEQUENCE</scope>
    <source>
        <strain evidence="18">ChiGjej6B6-14162</strain>
    </source>
</reference>
<keyword evidence="14" id="KW-0449">Lipoprotein</keyword>
<keyword evidence="8" id="KW-0625">Polysaccharide transport</keyword>
<proteinExistence type="inferred from homology"/>
<evidence type="ECO:0000256" key="1">
    <source>
        <dbReference type="ARBA" id="ARBA00004571"/>
    </source>
</evidence>
<keyword evidence="10" id="KW-0626">Porin</keyword>
<evidence type="ECO:0000256" key="10">
    <source>
        <dbReference type="ARBA" id="ARBA00023114"/>
    </source>
</evidence>
<evidence type="ECO:0000256" key="8">
    <source>
        <dbReference type="ARBA" id="ARBA00023047"/>
    </source>
</evidence>
<accession>A0A9D1XAX2</accession>
<dbReference type="InterPro" id="IPR049712">
    <property type="entry name" value="Poly_export"/>
</dbReference>
<dbReference type="PANTHER" id="PTHR33619">
    <property type="entry name" value="POLYSACCHARIDE EXPORT PROTEIN GFCE-RELATED"/>
    <property type="match status" value="1"/>
</dbReference>
<dbReference type="Gene3D" id="3.10.560.10">
    <property type="entry name" value="Outer membrane lipoprotein wza domain like"/>
    <property type="match status" value="1"/>
</dbReference>
<dbReference type="GO" id="GO:0009279">
    <property type="term" value="C:cell outer membrane"/>
    <property type="evidence" value="ECO:0007669"/>
    <property type="project" value="UniProtKB-SubCell"/>
</dbReference>
<comment type="caution">
    <text evidence="18">The sequence shown here is derived from an EMBL/GenBank/DDBJ whole genome shotgun (WGS) entry which is preliminary data.</text>
</comment>
<evidence type="ECO:0000256" key="12">
    <source>
        <dbReference type="ARBA" id="ARBA00023139"/>
    </source>
</evidence>
<keyword evidence="13" id="KW-0998">Cell outer membrane</keyword>
<dbReference type="InterPro" id="IPR003715">
    <property type="entry name" value="Poly_export_N"/>
</dbReference>
<evidence type="ECO:0000256" key="3">
    <source>
        <dbReference type="ARBA" id="ARBA00022448"/>
    </source>
</evidence>
<gene>
    <name evidence="18" type="ORF">H9977_12075</name>
</gene>
<evidence type="ECO:0000256" key="4">
    <source>
        <dbReference type="ARBA" id="ARBA00022452"/>
    </source>
</evidence>
<dbReference type="Pfam" id="PF02563">
    <property type="entry name" value="Poly_export"/>
    <property type="match status" value="1"/>
</dbReference>
<dbReference type="GO" id="GO:0015159">
    <property type="term" value="F:polysaccharide transmembrane transporter activity"/>
    <property type="evidence" value="ECO:0007669"/>
    <property type="project" value="InterPro"/>
</dbReference>
<evidence type="ECO:0000256" key="14">
    <source>
        <dbReference type="ARBA" id="ARBA00023288"/>
    </source>
</evidence>
<evidence type="ECO:0000256" key="9">
    <source>
        <dbReference type="ARBA" id="ARBA00023065"/>
    </source>
</evidence>
<evidence type="ECO:0000256" key="6">
    <source>
        <dbReference type="ARBA" id="ARBA00022692"/>
    </source>
</evidence>
<keyword evidence="7" id="KW-0732">Signal</keyword>
<feature type="domain" description="SLBB" evidence="17">
    <location>
        <begin position="131"/>
        <end position="210"/>
    </location>
</feature>
<evidence type="ECO:0000256" key="15">
    <source>
        <dbReference type="SAM" id="Phobius"/>
    </source>
</evidence>
<evidence type="ECO:0000259" key="16">
    <source>
        <dbReference type="Pfam" id="PF02563"/>
    </source>
</evidence>
<dbReference type="PANTHER" id="PTHR33619:SF3">
    <property type="entry name" value="POLYSACCHARIDE EXPORT PROTEIN GFCE-RELATED"/>
    <property type="match status" value="1"/>
</dbReference>
<dbReference type="Gene3D" id="3.30.1950.10">
    <property type="entry name" value="wza like domain"/>
    <property type="match status" value="1"/>
</dbReference>
<evidence type="ECO:0000259" key="17">
    <source>
        <dbReference type="Pfam" id="PF22461"/>
    </source>
</evidence>
<evidence type="ECO:0000313" key="18">
    <source>
        <dbReference type="EMBL" id="HIX75751.1"/>
    </source>
</evidence>
<dbReference type="EMBL" id="DXEL01000082">
    <property type="protein sequence ID" value="HIX75751.1"/>
    <property type="molecule type" value="Genomic_DNA"/>
</dbReference>
<evidence type="ECO:0000256" key="11">
    <source>
        <dbReference type="ARBA" id="ARBA00023136"/>
    </source>
</evidence>
<keyword evidence="6 15" id="KW-0812">Transmembrane</keyword>
<keyword evidence="5" id="KW-0762">Sugar transport</keyword>
<evidence type="ECO:0000313" key="19">
    <source>
        <dbReference type="Proteomes" id="UP000886740"/>
    </source>
</evidence>
<feature type="transmembrane region" description="Helical" evidence="15">
    <location>
        <begin position="228"/>
        <end position="251"/>
    </location>
</feature>
<dbReference type="GO" id="GO:0015288">
    <property type="term" value="F:porin activity"/>
    <property type="evidence" value="ECO:0007669"/>
    <property type="project" value="UniProtKB-KW"/>
</dbReference>
<dbReference type="Proteomes" id="UP000886740">
    <property type="component" value="Unassembled WGS sequence"/>
</dbReference>
<keyword evidence="15" id="KW-1133">Transmembrane helix</keyword>
<keyword evidence="9" id="KW-0406">Ion transport</keyword>
<feature type="domain" description="Polysaccharide export protein N-terminal" evidence="16">
    <location>
        <begin position="29"/>
        <end position="127"/>
    </location>
</feature>
<comment type="subcellular location">
    <subcellularLocation>
        <location evidence="1">Cell outer membrane</location>
        <topology evidence="1">Multi-pass membrane protein</topology>
    </subcellularLocation>
</comment>
<reference evidence="18" key="1">
    <citation type="journal article" date="2021" name="PeerJ">
        <title>Extensive microbial diversity within the chicken gut microbiome revealed by metagenomics and culture.</title>
        <authorList>
            <person name="Gilroy R."/>
            <person name="Ravi A."/>
            <person name="Getino M."/>
            <person name="Pursley I."/>
            <person name="Horton D.L."/>
            <person name="Alikhan N.F."/>
            <person name="Baker D."/>
            <person name="Gharbi K."/>
            <person name="Hall N."/>
            <person name="Watson M."/>
            <person name="Adriaenssens E.M."/>
            <person name="Foster-Nyarko E."/>
            <person name="Jarju S."/>
            <person name="Secka A."/>
            <person name="Antonio M."/>
            <person name="Oren A."/>
            <person name="Chaudhuri R.R."/>
            <person name="La Ragione R."/>
            <person name="Hildebrand F."/>
            <person name="Pallen M.J."/>
        </authorList>
    </citation>
    <scope>NUCLEOTIDE SEQUENCE</scope>
    <source>
        <strain evidence="18">ChiGjej6B6-14162</strain>
    </source>
</reference>